<feature type="transmembrane region" description="Helical" evidence="8">
    <location>
        <begin position="227"/>
        <end position="246"/>
    </location>
</feature>
<dbReference type="Pfam" id="PF09594">
    <property type="entry name" value="GT87"/>
    <property type="match status" value="1"/>
</dbReference>
<feature type="transmembrane region" description="Helical" evidence="8">
    <location>
        <begin position="317"/>
        <end position="335"/>
    </location>
</feature>
<protein>
    <recommendedName>
        <fullName evidence="11">DUF2029 domain-containing protein</fullName>
    </recommendedName>
</protein>
<evidence type="ECO:0000256" key="3">
    <source>
        <dbReference type="ARBA" id="ARBA00022679"/>
    </source>
</evidence>
<keyword evidence="3" id="KW-0808">Transferase</keyword>
<keyword evidence="10" id="KW-1185">Reference proteome</keyword>
<dbReference type="GO" id="GO:0016758">
    <property type="term" value="F:hexosyltransferase activity"/>
    <property type="evidence" value="ECO:0007669"/>
    <property type="project" value="InterPro"/>
</dbReference>
<evidence type="ECO:0000313" key="9">
    <source>
        <dbReference type="EMBL" id="SIN67979.1"/>
    </source>
</evidence>
<feature type="transmembrane region" description="Helical" evidence="8">
    <location>
        <begin position="24"/>
        <end position="41"/>
    </location>
</feature>
<accession>A0A1N6DB16</accession>
<keyword evidence="2" id="KW-1003">Cell membrane</keyword>
<proteinExistence type="inferred from homology"/>
<evidence type="ECO:0000256" key="5">
    <source>
        <dbReference type="ARBA" id="ARBA00022989"/>
    </source>
</evidence>
<sequence length="407" mass="47093">MVFLIYSCCFAALLLIYRSSNGRINWLGVFVAGLFLRLLMFNSTPQWSEDYARFLWDGELVRIHQNPYLEMPSDWMETHAQDSTDYLESLYGLMNSPNYYSVYPPTNQLLFVVASYLSKQNVLNGINWLRILLILSEVGVFILLWKLLRGNSKLILYWFNPFVILELSGNLHFEGLVLLALLLSLWAYKKQQFLASGSFWSLAVGLKILPLMLLPSFLGTKQIRKSLGFWIGGIIVFGICFLPLVLNNSWISLLTSLELYQGKFEFNASVYYLLREVGFWIKGYNTIATLTKILSAITLVGISYISWKKKAESMGQLAEIWVLIYLIYLLLQPIIHPWYIIPAFGLSLLTNMKSMVFWTFSAVLSYHAYSQVDFIENPWVLFLEYLILGIGLTWDFKKENFNLKPIH</sequence>
<keyword evidence="5 8" id="KW-1133">Transmembrane helix</keyword>
<dbReference type="STRING" id="226505.SAMN05444394_0631"/>
<comment type="subcellular location">
    <subcellularLocation>
        <location evidence="1">Cell membrane</location>
        <topology evidence="1">Multi-pass membrane protein</topology>
    </subcellularLocation>
</comment>
<evidence type="ECO:0000256" key="2">
    <source>
        <dbReference type="ARBA" id="ARBA00022475"/>
    </source>
</evidence>
<dbReference type="GO" id="GO:0005886">
    <property type="term" value="C:plasma membrane"/>
    <property type="evidence" value="ECO:0007669"/>
    <property type="project" value="UniProtKB-SubCell"/>
</dbReference>
<keyword evidence="6 8" id="KW-0472">Membrane</keyword>
<dbReference type="EMBL" id="FSRC01000001">
    <property type="protein sequence ID" value="SIN67979.1"/>
    <property type="molecule type" value="Genomic_DNA"/>
</dbReference>
<evidence type="ECO:0000256" key="4">
    <source>
        <dbReference type="ARBA" id="ARBA00022692"/>
    </source>
</evidence>
<feature type="transmembrane region" description="Helical" evidence="8">
    <location>
        <begin position="194"/>
        <end position="215"/>
    </location>
</feature>
<dbReference type="Proteomes" id="UP000185221">
    <property type="component" value="Unassembled WGS sequence"/>
</dbReference>
<feature type="transmembrane region" description="Helical" evidence="8">
    <location>
        <begin position="128"/>
        <end position="148"/>
    </location>
</feature>
<keyword evidence="4 8" id="KW-0812">Transmembrane</keyword>
<dbReference type="InterPro" id="IPR018584">
    <property type="entry name" value="GT87"/>
</dbReference>
<evidence type="ECO:0000256" key="1">
    <source>
        <dbReference type="ARBA" id="ARBA00004651"/>
    </source>
</evidence>
<evidence type="ECO:0000256" key="7">
    <source>
        <dbReference type="ARBA" id="ARBA00024033"/>
    </source>
</evidence>
<evidence type="ECO:0008006" key="11">
    <source>
        <dbReference type="Google" id="ProtNLM"/>
    </source>
</evidence>
<comment type="similarity">
    <text evidence="7">Belongs to the glycosyltransferase 87 family.</text>
</comment>
<evidence type="ECO:0000256" key="8">
    <source>
        <dbReference type="SAM" id="Phobius"/>
    </source>
</evidence>
<gene>
    <name evidence="9" type="ORF">SAMN05444394_0631</name>
</gene>
<evidence type="ECO:0000313" key="10">
    <source>
        <dbReference type="Proteomes" id="UP000185221"/>
    </source>
</evidence>
<organism evidence="9 10">
    <name type="scientific">Algoriphagus halophilus</name>
    <dbReference type="NCBI Taxonomy" id="226505"/>
    <lineage>
        <taxon>Bacteria</taxon>
        <taxon>Pseudomonadati</taxon>
        <taxon>Bacteroidota</taxon>
        <taxon>Cytophagia</taxon>
        <taxon>Cytophagales</taxon>
        <taxon>Cyclobacteriaceae</taxon>
        <taxon>Algoriphagus</taxon>
    </lineage>
</organism>
<feature type="transmembrane region" description="Helical" evidence="8">
    <location>
        <begin position="169"/>
        <end position="188"/>
    </location>
</feature>
<name>A0A1N6DB16_9BACT</name>
<reference evidence="10" key="1">
    <citation type="submission" date="2016-11" db="EMBL/GenBank/DDBJ databases">
        <authorList>
            <person name="Varghese N."/>
            <person name="Submissions S."/>
        </authorList>
    </citation>
    <scope>NUCLEOTIDE SEQUENCE [LARGE SCALE GENOMIC DNA]</scope>
    <source>
        <strain evidence="10">DSM 15292</strain>
    </source>
</reference>
<evidence type="ECO:0000256" key="6">
    <source>
        <dbReference type="ARBA" id="ARBA00023136"/>
    </source>
</evidence>
<feature type="transmembrane region" description="Helical" evidence="8">
    <location>
        <begin position="283"/>
        <end position="305"/>
    </location>
</feature>
<dbReference type="AlphaFoldDB" id="A0A1N6DB16"/>
<feature type="transmembrane region" description="Helical" evidence="8">
    <location>
        <begin position="378"/>
        <end position="396"/>
    </location>
</feature>